<keyword evidence="2" id="KW-0547">Nucleotide-binding</keyword>
<gene>
    <name evidence="5" type="ORF">DSCA_52710</name>
</gene>
<evidence type="ECO:0000256" key="1">
    <source>
        <dbReference type="ARBA" id="ARBA00022448"/>
    </source>
</evidence>
<evidence type="ECO:0000259" key="4">
    <source>
        <dbReference type="PROSITE" id="PS50893"/>
    </source>
</evidence>
<feature type="domain" description="ABC transporter" evidence="4">
    <location>
        <begin position="2"/>
        <end position="229"/>
    </location>
</feature>
<dbReference type="KEGG" id="dalk:DSCA_52710"/>
<proteinExistence type="predicted"/>
<dbReference type="InterPro" id="IPR027417">
    <property type="entry name" value="P-loop_NTPase"/>
</dbReference>
<accession>A0A5K7YW82</accession>
<dbReference type="AlphaFoldDB" id="A0A5K7YW82"/>
<dbReference type="GO" id="GO:0005524">
    <property type="term" value="F:ATP binding"/>
    <property type="evidence" value="ECO:0007669"/>
    <property type="project" value="UniProtKB-KW"/>
</dbReference>
<sequence>MLIIEAISKHFSGSPVVSDVDLTVPENGFTVMIGPSGCGKSTFFDLLMGALPMDAGSIRWRGAAVPDLSRLAAYMQQSDLLLPWLGLADNARLPADIAGDPVARSGGRVQRLFDRLGLAGFEAHLPSMVSGGMRQRCALARTLMFGRDLVLLDEPLSALDAITRRSLQQMLRLLQTDFKKTILMVTHDIDEALLLADELLVLSPPPMQVTARMALQVPQPRCMENPQLVAIKHRVLAMLQEERPS</sequence>
<dbReference type="PROSITE" id="PS50893">
    <property type="entry name" value="ABC_TRANSPORTER_2"/>
    <property type="match status" value="1"/>
</dbReference>
<organism evidence="5 6">
    <name type="scientific">Desulfosarcina alkanivorans</name>
    <dbReference type="NCBI Taxonomy" id="571177"/>
    <lineage>
        <taxon>Bacteria</taxon>
        <taxon>Pseudomonadati</taxon>
        <taxon>Thermodesulfobacteriota</taxon>
        <taxon>Desulfobacteria</taxon>
        <taxon>Desulfobacterales</taxon>
        <taxon>Desulfosarcinaceae</taxon>
        <taxon>Desulfosarcina</taxon>
    </lineage>
</organism>
<protein>
    <submittedName>
        <fullName evidence="5">ABC transporter ATP-binding protein</fullName>
    </submittedName>
</protein>
<name>A0A5K7YW82_9BACT</name>
<dbReference type="InterPro" id="IPR003439">
    <property type="entry name" value="ABC_transporter-like_ATP-bd"/>
</dbReference>
<evidence type="ECO:0000313" key="6">
    <source>
        <dbReference type="Proteomes" id="UP000427906"/>
    </source>
</evidence>
<dbReference type="Gene3D" id="3.40.50.300">
    <property type="entry name" value="P-loop containing nucleotide triphosphate hydrolases"/>
    <property type="match status" value="1"/>
</dbReference>
<reference evidence="5 6" key="1">
    <citation type="submission" date="2019-11" db="EMBL/GenBank/DDBJ databases">
        <title>Comparative genomics of hydrocarbon-degrading Desulfosarcina strains.</title>
        <authorList>
            <person name="Watanabe M."/>
            <person name="Kojima H."/>
            <person name="Fukui M."/>
        </authorList>
    </citation>
    <scope>NUCLEOTIDE SEQUENCE [LARGE SCALE GENOMIC DNA]</scope>
    <source>
        <strain evidence="5 6">PL12</strain>
    </source>
</reference>
<dbReference type="SMART" id="SM00382">
    <property type="entry name" value="AAA"/>
    <property type="match status" value="1"/>
</dbReference>
<dbReference type="SUPFAM" id="SSF52540">
    <property type="entry name" value="P-loop containing nucleoside triphosphate hydrolases"/>
    <property type="match status" value="1"/>
</dbReference>
<keyword evidence="3 5" id="KW-0067">ATP-binding</keyword>
<dbReference type="EMBL" id="AP021874">
    <property type="protein sequence ID" value="BBO71341.1"/>
    <property type="molecule type" value="Genomic_DNA"/>
</dbReference>
<dbReference type="Proteomes" id="UP000427906">
    <property type="component" value="Chromosome"/>
</dbReference>
<dbReference type="Pfam" id="PF00005">
    <property type="entry name" value="ABC_tran"/>
    <property type="match status" value="1"/>
</dbReference>
<evidence type="ECO:0000256" key="3">
    <source>
        <dbReference type="ARBA" id="ARBA00022840"/>
    </source>
</evidence>
<dbReference type="GO" id="GO:0016887">
    <property type="term" value="F:ATP hydrolysis activity"/>
    <property type="evidence" value="ECO:0007669"/>
    <property type="project" value="InterPro"/>
</dbReference>
<keyword evidence="1" id="KW-0813">Transport</keyword>
<dbReference type="PANTHER" id="PTHR42788:SF2">
    <property type="entry name" value="ABC TRANSPORTER ATP-BINDING PROTEIN"/>
    <property type="match status" value="1"/>
</dbReference>
<dbReference type="InterPro" id="IPR003593">
    <property type="entry name" value="AAA+_ATPase"/>
</dbReference>
<dbReference type="OrthoDB" id="9809450at2"/>
<keyword evidence="6" id="KW-1185">Reference proteome</keyword>
<evidence type="ECO:0000313" key="5">
    <source>
        <dbReference type="EMBL" id="BBO71341.1"/>
    </source>
</evidence>
<dbReference type="RefSeq" id="WP_155319197.1">
    <property type="nucleotide sequence ID" value="NZ_AP021874.1"/>
</dbReference>
<dbReference type="PANTHER" id="PTHR42788">
    <property type="entry name" value="TAURINE IMPORT ATP-BINDING PROTEIN-RELATED"/>
    <property type="match status" value="1"/>
</dbReference>
<dbReference type="InterPro" id="IPR050166">
    <property type="entry name" value="ABC_transporter_ATP-bind"/>
</dbReference>
<evidence type="ECO:0000256" key="2">
    <source>
        <dbReference type="ARBA" id="ARBA00022741"/>
    </source>
</evidence>